<keyword evidence="2 3" id="KW-0732">Signal</keyword>
<name>A0A9D9GRD8_9GAMM</name>
<accession>A0A9D9GRD8</accession>
<evidence type="ECO:0000256" key="2">
    <source>
        <dbReference type="ARBA" id="ARBA00022729"/>
    </source>
</evidence>
<organism evidence="5 6">
    <name type="scientific">Candidatus Avisuccinivibrio stercorigallinarum</name>
    <dbReference type="NCBI Taxonomy" id="2840704"/>
    <lineage>
        <taxon>Bacteria</taxon>
        <taxon>Pseudomonadati</taxon>
        <taxon>Pseudomonadota</taxon>
        <taxon>Gammaproteobacteria</taxon>
        <taxon>Aeromonadales</taxon>
        <taxon>Succinivibrionaceae</taxon>
        <taxon>Succinivibrionaceae incertae sedis</taxon>
        <taxon>Candidatus Avisuccinivibrio</taxon>
    </lineage>
</organism>
<dbReference type="CDD" id="cd13401">
    <property type="entry name" value="Slt70-like"/>
    <property type="match status" value="1"/>
</dbReference>
<dbReference type="PROSITE" id="PS00922">
    <property type="entry name" value="TRANSGLYCOSYLASE"/>
    <property type="match status" value="1"/>
</dbReference>
<dbReference type="InterPro" id="IPR037061">
    <property type="entry name" value="Lytic_TGlycoase_superhlx_L_sf"/>
</dbReference>
<dbReference type="PANTHER" id="PTHR37423:SF5">
    <property type="entry name" value="SOLUBLE LYTIC MUREIN TRANSGLYCOSYLASE"/>
    <property type="match status" value="1"/>
</dbReference>
<dbReference type="Proteomes" id="UP000823631">
    <property type="component" value="Unassembled WGS sequence"/>
</dbReference>
<feature type="domain" description="Transglycosylase SLT" evidence="4">
    <location>
        <begin position="525"/>
        <end position="637"/>
    </location>
</feature>
<dbReference type="SUPFAM" id="SSF48435">
    <property type="entry name" value="Bacterial muramidases"/>
    <property type="match status" value="1"/>
</dbReference>
<protein>
    <submittedName>
        <fullName evidence="5">Transglycosylase SLT domain-containing protein</fullName>
    </submittedName>
</protein>
<dbReference type="EMBL" id="JADINH010000189">
    <property type="protein sequence ID" value="MBO8416617.1"/>
    <property type="molecule type" value="Genomic_DNA"/>
</dbReference>
<dbReference type="PANTHER" id="PTHR37423">
    <property type="entry name" value="SOLUBLE LYTIC MUREIN TRANSGLYCOSYLASE-RELATED"/>
    <property type="match status" value="1"/>
</dbReference>
<dbReference type="GO" id="GO:0016020">
    <property type="term" value="C:membrane"/>
    <property type="evidence" value="ECO:0007669"/>
    <property type="project" value="InterPro"/>
</dbReference>
<comment type="caution">
    <text evidence="5">The sequence shown here is derived from an EMBL/GenBank/DDBJ whole genome shotgun (WGS) entry which is preliminary data.</text>
</comment>
<gene>
    <name evidence="5" type="ORF">IAB19_09575</name>
</gene>
<dbReference type="Gene3D" id="1.25.20.10">
    <property type="entry name" value="Bacterial muramidases"/>
    <property type="match status" value="1"/>
</dbReference>
<dbReference type="GO" id="GO:0042597">
    <property type="term" value="C:periplasmic space"/>
    <property type="evidence" value="ECO:0007669"/>
    <property type="project" value="InterPro"/>
</dbReference>
<evidence type="ECO:0000313" key="5">
    <source>
        <dbReference type="EMBL" id="MBO8416617.1"/>
    </source>
</evidence>
<evidence type="ECO:0000256" key="1">
    <source>
        <dbReference type="ARBA" id="ARBA00007734"/>
    </source>
</evidence>
<proteinExistence type="inferred from homology"/>
<dbReference type="Gene3D" id="1.10.1240.20">
    <property type="entry name" value="Lytic transglycosylase, superhelical linker domain"/>
    <property type="match status" value="1"/>
</dbReference>
<sequence>MKRFSLCVLAAAAALYTLPASASNDMYAALNVPASAVKGGGVLNVSASSGSAQSSTDEKREAYQTAKKAIKSGDPAAARSLMQTVLADYPLKVWLDYYLLSEDPQVEKYPEVLSFIRSGRQHELGAMLKENYIEYLADQGLFDKVYELYGGKEPASGPYDKLSFAQKSGLCRFYEAAWRTGRADEKAVAFANSLYLDMDGSPRACTGLLALYDSRGYLTDRLKLEKFERAYVSRFEGNLVKRLAEELSYTTFAAKVNAAMSFYEEPEKIFEAEINTDADRRVAALAFCRWANYNPNDGAAALPDFIARVQPSEAELIPIYKVIALRFLERGRPLENVTWVDKNLPAVAWTPYVKEQRLRRAVWFSQWDILYKLLDHVDSVTANEINWRYWKGRSALELGHKQEGRAILTETAKDRSFFGFLAAQEVGLKPAYNQLSLNPALTWPAGLNGDPAVARFFELYSMDDANYIYEWREISKYSKEDVAMLMAEWALRNGNSRLAIDSVVSARRWDALAYRFPIVYEDIYQRNSREQNVPLSFMYGVSRQESMLNPTIKSPVGAVGLMQLMPATARMVSRQNKWEYSGVRSLTKPEVNVRLGAAYLRDMLDKFGNNRILAAAAYNAGPGRVYRWESKDGLKRDAAMYIENIPFLETRKYVQNVLLYDAIYNKLLTGDERVLLTQNELNFAY</sequence>
<evidence type="ECO:0000259" key="4">
    <source>
        <dbReference type="Pfam" id="PF01464"/>
    </source>
</evidence>
<reference evidence="5" key="1">
    <citation type="submission" date="2020-10" db="EMBL/GenBank/DDBJ databases">
        <authorList>
            <person name="Gilroy R."/>
        </authorList>
    </citation>
    <scope>NUCLEOTIDE SEQUENCE</scope>
    <source>
        <strain evidence="5">17213</strain>
    </source>
</reference>
<dbReference type="GO" id="GO:0008933">
    <property type="term" value="F:peptidoglycan lytic transglycosylase activity"/>
    <property type="evidence" value="ECO:0007669"/>
    <property type="project" value="InterPro"/>
</dbReference>
<evidence type="ECO:0000313" key="6">
    <source>
        <dbReference type="Proteomes" id="UP000823631"/>
    </source>
</evidence>
<dbReference type="GO" id="GO:0004553">
    <property type="term" value="F:hydrolase activity, hydrolyzing O-glycosyl compounds"/>
    <property type="evidence" value="ECO:0007669"/>
    <property type="project" value="InterPro"/>
</dbReference>
<comment type="similarity">
    <text evidence="1">Belongs to the transglycosylase Slt family.</text>
</comment>
<dbReference type="SUPFAM" id="SSF53955">
    <property type="entry name" value="Lysozyme-like"/>
    <property type="match status" value="1"/>
</dbReference>
<dbReference type="GO" id="GO:0000270">
    <property type="term" value="P:peptidoglycan metabolic process"/>
    <property type="evidence" value="ECO:0007669"/>
    <property type="project" value="InterPro"/>
</dbReference>
<dbReference type="Pfam" id="PF01464">
    <property type="entry name" value="SLT"/>
    <property type="match status" value="1"/>
</dbReference>
<dbReference type="InterPro" id="IPR023346">
    <property type="entry name" value="Lysozyme-like_dom_sf"/>
</dbReference>
<dbReference type="InterPro" id="IPR008258">
    <property type="entry name" value="Transglycosylase_SLT_dom_1"/>
</dbReference>
<dbReference type="InterPro" id="IPR000189">
    <property type="entry name" value="Transglyc_AS"/>
</dbReference>
<dbReference type="AlphaFoldDB" id="A0A9D9GRD8"/>
<dbReference type="InterPro" id="IPR008939">
    <property type="entry name" value="Lytic_TGlycosylase_superhlx_U"/>
</dbReference>
<dbReference type="Gene3D" id="1.10.530.10">
    <property type="match status" value="1"/>
</dbReference>
<feature type="signal peptide" evidence="3">
    <location>
        <begin position="1"/>
        <end position="22"/>
    </location>
</feature>
<feature type="chain" id="PRO_5038671281" evidence="3">
    <location>
        <begin position="23"/>
        <end position="685"/>
    </location>
</feature>
<evidence type="ECO:0000256" key="3">
    <source>
        <dbReference type="SAM" id="SignalP"/>
    </source>
</evidence>
<reference evidence="5" key="2">
    <citation type="journal article" date="2021" name="PeerJ">
        <title>Extensive microbial diversity within the chicken gut microbiome revealed by metagenomics and culture.</title>
        <authorList>
            <person name="Gilroy R."/>
            <person name="Ravi A."/>
            <person name="Getino M."/>
            <person name="Pursley I."/>
            <person name="Horton D.L."/>
            <person name="Alikhan N.F."/>
            <person name="Baker D."/>
            <person name="Gharbi K."/>
            <person name="Hall N."/>
            <person name="Watson M."/>
            <person name="Adriaenssens E.M."/>
            <person name="Foster-Nyarko E."/>
            <person name="Jarju S."/>
            <person name="Secka A."/>
            <person name="Antonio M."/>
            <person name="Oren A."/>
            <person name="Chaudhuri R.R."/>
            <person name="La Ragione R."/>
            <person name="Hildebrand F."/>
            <person name="Pallen M.J."/>
        </authorList>
    </citation>
    <scope>NUCLEOTIDE SEQUENCE</scope>
    <source>
        <strain evidence="5">17213</strain>
    </source>
</reference>